<sequence length="215" mass="24928">MAFEKFDSLSEEEQNSTMQRYYKLQSKIYDATRWSFLFGRNQIIREIPLDPAGKWNILEVGCGTGYNLRNLAARFPNAQLTGLDVSTDMVDLSIKNTRTFGERVKVLAQPYMLGETAWNEQLDLVLFSYSLTMINPHWKDLIMQAKADLKPGGYIAVTDFHDSRNLWFKKHMANNHVRMDSHLTPLLSQEFTPVVNQVNSAYWGVWEYMLFVGKK</sequence>
<dbReference type="SUPFAM" id="SSF53335">
    <property type="entry name" value="S-adenosyl-L-methionine-dependent methyltransferases"/>
    <property type="match status" value="1"/>
</dbReference>
<dbReference type="eggNOG" id="COG2226">
    <property type="taxonomic scope" value="Bacteria"/>
</dbReference>
<dbReference type="InterPro" id="IPR029063">
    <property type="entry name" value="SAM-dependent_MTases_sf"/>
</dbReference>
<keyword evidence="2" id="KW-0489">Methyltransferase</keyword>
<reference evidence="2 3" key="1">
    <citation type="journal article" date="2011" name="Stand. Genomic Sci.">
        <title>Complete genome sequence of Haliscomenobacter hydrossis type strain (O).</title>
        <authorList>
            <consortium name="US DOE Joint Genome Institute (JGI-PGF)"/>
            <person name="Daligault H."/>
            <person name="Lapidus A."/>
            <person name="Zeytun A."/>
            <person name="Nolan M."/>
            <person name="Lucas S."/>
            <person name="Del Rio T.G."/>
            <person name="Tice H."/>
            <person name="Cheng J.F."/>
            <person name="Tapia R."/>
            <person name="Han C."/>
            <person name="Goodwin L."/>
            <person name="Pitluck S."/>
            <person name="Liolios K."/>
            <person name="Pagani I."/>
            <person name="Ivanova N."/>
            <person name="Huntemann M."/>
            <person name="Mavromatis K."/>
            <person name="Mikhailova N."/>
            <person name="Pati A."/>
            <person name="Chen A."/>
            <person name="Palaniappan K."/>
            <person name="Land M."/>
            <person name="Hauser L."/>
            <person name="Brambilla E.M."/>
            <person name="Rohde M."/>
            <person name="Verbarg S."/>
            <person name="Goker M."/>
            <person name="Bristow J."/>
            <person name="Eisen J.A."/>
            <person name="Markowitz V."/>
            <person name="Hugenholtz P."/>
            <person name="Kyrpides N.C."/>
            <person name="Klenk H.P."/>
            <person name="Woyke T."/>
        </authorList>
    </citation>
    <scope>NUCLEOTIDE SEQUENCE [LARGE SCALE GENOMIC DNA]</scope>
    <source>
        <strain evidence="3">ATCC 27775 / DSM 1100 / LMG 10767 / O</strain>
    </source>
</reference>
<protein>
    <submittedName>
        <fullName evidence="2">Methyltransferase type 12</fullName>
    </submittedName>
</protein>
<dbReference type="HOGENOM" id="CLU_086922_0_0_10"/>
<dbReference type="CDD" id="cd02440">
    <property type="entry name" value="AdoMet_MTases"/>
    <property type="match status" value="1"/>
</dbReference>
<dbReference type="PANTHER" id="PTHR47473:SF1">
    <property type="entry name" value="METHYLTRANSFERASE DOMAIN-CONTAINING PROTEIN"/>
    <property type="match status" value="1"/>
</dbReference>
<dbReference type="GO" id="GO:0008168">
    <property type="term" value="F:methyltransferase activity"/>
    <property type="evidence" value="ECO:0007669"/>
    <property type="project" value="UniProtKB-KW"/>
</dbReference>
<organism evidence="2 3">
    <name type="scientific">Haliscomenobacter hydrossis (strain ATCC 27775 / DSM 1100 / LMG 10767 / O)</name>
    <dbReference type="NCBI Taxonomy" id="760192"/>
    <lineage>
        <taxon>Bacteria</taxon>
        <taxon>Pseudomonadati</taxon>
        <taxon>Bacteroidota</taxon>
        <taxon>Saprospiria</taxon>
        <taxon>Saprospirales</taxon>
        <taxon>Haliscomenobacteraceae</taxon>
        <taxon>Haliscomenobacter</taxon>
    </lineage>
</organism>
<dbReference type="Proteomes" id="UP000008461">
    <property type="component" value="Chromosome"/>
</dbReference>
<keyword evidence="2" id="KW-0808">Transferase</keyword>
<evidence type="ECO:0000259" key="1">
    <source>
        <dbReference type="Pfam" id="PF13649"/>
    </source>
</evidence>
<evidence type="ECO:0000313" key="2">
    <source>
        <dbReference type="EMBL" id="AEE52867.1"/>
    </source>
</evidence>
<dbReference type="InterPro" id="IPR041698">
    <property type="entry name" value="Methyltransf_25"/>
</dbReference>
<dbReference type="OrthoDB" id="9800454at2"/>
<gene>
    <name evidence="2" type="ordered locus">Halhy_5041</name>
</gene>
<dbReference type="GO" id="GO:0032259">
    <property type="term" value="P:methylation"/>
    <property type="evidence" value="ECO:0007669"/>
    <property type="project" value="UniProtKB-KW"/>
</dbReference>
<reference key="2">
    <citation type="submission" date="2011-04" db="EMBL/GenBank/DDBJ databases">
        <title>Complete sequence of chromosome of Haliscomenobacter hydrossis DSM 1100.</title>
        <authorList>
            <consortium name="US DOE Joint Genome Institute (JGI-PGF)"/>
            <person name="Lucas S."/>
            <person name="Han J."/>
            <person name="Lapidus A."/>
            <person name="Bruce D."/>
            <person name="Goodwin L."/>
            <person name="Pitluck S."/>
            <person name="Peters L."/>
            <person name="Kyrpides N."/>
            <person name="Mavromatis K."/>
            <person name="Ivanova N."/>
            <person name="Ovchinnikova G."/>
            <person name="Pagani I."/>
            <person name="Daligault H."/>
            <person name="Detter J.C."/>
            <person name="Han C."/>
            <person name="Land M."/>
            <person name="Hauser L."/>
            <person name="Markowitz V."/>
            <person name="Cheng J.-F."/>
            <person name="Hugenholtz P."/>
            <person name="Woyke T."/>
            <person name="Wu D."/>
            <person name="Verbarg S."/>
            <person name="Frueling A."/>
            <person name="Brambilla E."/>
            <person name="Klenk H.-P."/>
            <person name="Eisen J.A."/>
        </authorList>
    </citation>
    <scope>NUCLEOTIDE SEQUENCE</scope>
    <source>
        <strain>DSM 1100</strain>
    </source>
</reference>
<dbReference type="EMBL" id="CP002691">
    <property type="protein sequence ID" value="AEE52867.1"/>
    <property type="molecule type" value="Genomic_DNA"/>
</dbReference>
<accession>F4L2B4</accession>
<dbReference type="STRING" id="760192.Halhy_5041"/>
<dbReference type="KEGG" id="hhy:Halhy_5041"/>
<dbReference type="RefSeq" id="WP_013767402.1">
    <property type="nucleotide sequence ID" value="NC_015510.1"/>
</dbReference>
<evidence type="ECO:0000313" key="3">
    <source>
        <dbReference type="Proteomes" id="UP000008461"/>
    </source>
</evidence>
<dbReference type="AlphaFoldDB" id="F4L2B4"/>
<name>F4L2B4_HALH1</name>
<keyword evidence="3" id="KW-1185">Reference proteome</keyword>
<dbReference type="PANTHER" id="PTHR47473">
    <property type="entry name" value="BTA1P"/>
    <property type="match status" value="1"/>
</dbReference>
<dbReference type="Pfam" id="PF13649">
    <property type="entry name" value="Methyltransf_25"/>
    <property type="match status" value="1"/>
</dbReference>
<proteinExistence type="predicted"/>
<feature type="domain" description="Methyltransferase" evidence="1">
    <location>
        <begin position="57"/>
        <end position="153"/>
    </location>
</feature>
<dbReference type="Gene3D" id="3.40.50.150">
    <property type="entry name" value="Vaccinia Virus protein VP39"/>
    <property type="match status" value="1"/>
</dbReference>